<dbReference type="GO" id="GO:1990423">
    <property type="term" value="C:RZZ complex"/>
    <property type="evidence" value="ECO:0007669"/>
    <property type="project" value="TreeGrafter"/>
</dbReference>
<dbReference type="RefSeq" id="XP_026498259.2">
    <property type="nucleotide sequence ID" value="XM_026642474.2"/>
</dbReference>
<keyword evidence="1" id="KW-0175">Coiled coil</keyword>
<dbReference type="Pfam" id="PF20666">
    <property type="entry name" value="ZW10_C"/>
    <property type="match status" value="1"/>
</dbReference>
<feature type="domain" description="Centromere/kinetochore protein zw10 middle" evidence="2">
    <location>
        <begin position="204"/>
        <end position="396"/>
    </location>
</feature>
<dbReference type="AlphaFoldDB" id="A0A8B8IMC2"/>
<keyword evidence="5" id="KW-1185">Reference proteome</keyword>
<dbReference type="GO" id="GO:0006888">
    <property type="term" value="P:endoplasmic reticulum to Golgi vesicle-mediated transport"/>
    <property type="evidence" value="ECO:0007669"/>
    <property type="project" value="TreeGrafter"/>
</dbReference>
<dbReference type="InterPro" id="IPR055148">
    <property type="entry name" value="ZW10_C_2"/>
</dbReference>
<dbReference type="Proteomes" id="UP001652626">
    <property type="component" value="Chromosome 22"/>
</dbReference>
<evidence type="ECO:0000259" key="3">
    <source>
        <dbReference type="Pfam" id="PF20666"/>
    </source>
</evidence>
<dbReference type="InterPro" id="IPR048343">
    <property type="entry name" value="ZW10_C"/>
</dbReference>
<evidence type="ECO:0000259" key="2">
    <source>
        <dbReference type="Pfam" id="PF20665"/>
    </source>
</evidence>
<evidence type="ECO:0000313" key="5">
    <source>
        <dbReference type="Proteomes" id="UP001652626"/>
    </source>
</evidence>
<name>A0A8B8IMC2_VANTA</name>
<dbReference type="InterPro" id="IPR048344">
    <property type="entry name" value="Zw10_middle"/>
</dbReference>
<feature type="coiled-coil region" evidence="1">
    <location>
        <begin position="98"/>
        <end position="160"/>
    </location>
</feature>
<dbReference type="OrthoDB" id="534815at2759"/>
<dbReference type="GeneID" id="113402277"/>
<feature type="domain" description="ZW10 C-terminal helical" evidence="4">
    <location>
        <begin position="587"/>
        <end position="729"/>
    </location>
</feature>
<accession>A0A8B8IMC2</accession>
<dbReference type="OMA" id="FNNCFYL"/>
<feature type="domain" description="Centromere/kinetochore protein zw10 C-terminal" evidence="3">
    <location>
        <begin position="438"/>
        <end position="562"/>
    </location>
</feature>
<organism evidence="5 6">
    <name type="scientific">Vanessa tameamea</name>
    <name type="common">Kamehameha butterfly</name>
    <dbReference type="NCBI Taxonomy" id="334116"/>
    <lineage>
        <taxon>Eukaryota</taxon>
        <taxon>Metazoa</taxon>
        <taxon>Ecdysozoa</taxon>
        <taxon>Arthropoda</taxon>
        <taxon>Hexapoda</taxon>
        <taxon>Insecta</taxon>
        <taxon>Pterygota</taxon>
        <taxon>Neoptera</taxon>
        <taxon>Endopterygota</taxon>
        <taxon>Lepidoptera</taxon>
        <taxon>Glossata</taxon>
        <taxon>Ditrysia</taxon>
        <taxon>Papilionoidea</taxon>
        <taxon>Nymphalidae</taxon>
        <taxon>Nymphalinae</taxon>
        <taxon>Vanessa</taxon>
    </lineage>
</organism>
<evidence type="ECO:0000313" key="6">
    <source>
        <dbReference type="RefSeq" id="XP_026498259.2"/>
    </source>
</evidence>
<protein>
    <submittedName>
        <fullName evidence="6">Centromere/kinetochore protein zw10-like</fullName>
    </submittedName>
</protein>
<reference evidence="6" key="1">
    <citation type="submission" date="2025-08" db="UniProtKB">
        <authorList>
            <consortium name="RefSeq"/>
        </authorList>
    </citation>
    <scope>IDENTIFICATION</scope>
    <source>
        <tissue evidence="6">Whole body</tissue>
    </source>
</reference>
<dbReference type="PANTHER" id="PTHR12205:SF0">
    <property type="entry name" value="CENTROMERE_KINETOCHORE PROTEIN ZW10 HOMOLOG"/>
    <property type="match status" value="1"/>
</dbReference>
<dbReference type="GO" id="GO:0007094">
    <property type="term" value="P:mitotic spindle assembly checkpoint signaling"/>
    <property type="evidence" value="ECO:0007669"/>
    <property type="project" value="TreeGrafter"/>
</dbReference>
<dbReference type="GO" id="GO:0005737">
    <property type="term" value="C:cytoplasm"/>
    <property type="evidence" value="ECO:0007669"/>
    <property type="project" value="GOC"/>
</dbReference>
<dbReference type="InterPro" id="IPR046362">
    <property type="entry name" value="Zw10/DSL1_C_sf"/>
</dbReference>
<evidence type="ECO:0000256" key="1">
    <source>
        <dbReference type="SAM" id="Coils"/>
    </source>
</evidence>
<gene>
    <name evidence="6" type="primary">LOC113402277</name>
</gene>
<dbReference type="PANTHER" id="PTHR12205">
    <property type="entry name" value="CENTROMERE/KINETOCHORE PROTEIN ZW10"/>
    <property type="match status" value="1"/>
</dbReference>
<dbReference type="Pfam" id="PF20665">
    <property type="entry name" value="Zw10_middle"/>
    <property type="match status" value="1"/>
</dbReference>
<proteinExistence type="predicted"/>
<sequence>MSLLSAVLLEADKATSKDIKKYLDELIPKLKDLTERVQMLSWSLQQNFIDTYLHFTPTKSLEQLNYKNRKANILSDYLKFIQEVTLFDNKFDNKDAIIEDFNNNRKKLEKSISNFHDLCIVAEGKWILDTANHEFGRFNYTEAILSIKELQSKLRELKFEGNGNKALTNVTAQADTQLAIYTAQLSIEWEDIFTWSEKKGINCVIYSLSVLQCDPNLIQKILKSLYVTERMNAELGKFSHFFIDKLLHNVIKYNCEIFTEDPIGALVFNIKIDLNERNKPNFQTIFNNLTAIFEFLQSTLGTQMEADKTFIEVFSDCIQDQFFNKIIDNCIRNNLPSCDSSYENYKNIVVELDSFNKFLIELKFVEASESPLNKFINDTECVLYNKKCDKLLSDVRIMLNNSLSHGSITVGSSNEIENDSILDVTQKEFVYDLNNPLFLPKCVVSQNVKQIMSLIVEHLEESVKLPDKYSNQLVMYIKDIAVMYQCIVPKKFKVNLECCPLDIALFFNNCFYLAHSLVGPPWKITMPAPLADLLNTTLLECIQDLRVLGLEKMSLFLQFQKNVIIKKIEANELPWTYESYETFDCAVNYALTLMQELKDMWYNVLPSRMYELSICTLILALCQSMLDRIFADCKPICEDLVYMLAVRFEDTIAEITTLFEGPIKFENKINVWSKFLKMPQLLKAQMLEIADLWHKDKELSQSYACEDIRLVIKMRFPDDKYRLKILKEIQ</sequence>
<evidence type="ECO:0000259" key="4">
    <source>
        <dbReference type="Pfam" id="PF22766"/>
    </source>
</evidence>
<dbReference type="Pfam" id="PF22766">
    <property type="entry name" value="ZW10_C2"/>
    <property type="match status" value="1"/>
</dbReference>
<dbReference type="Gene3D" id="1.10.357.150">
    <property type="match status" value="1"/>
</dbReference>